<sequence length="120" mass="12931">MVGSTGRCVFCGIVKKEIPAEIVYEDEFVVAFRDANPAAPVHILVVPREHIPTLNDIPLGNPVLSHIGSAVTRIAEDFGVAQSGYRFFINVNRGGGQVIFHLHAHLVSRTGTGEKIAKGD</sequence>
<dbReference type="SUPFAM" id="SSF54197">
    <property type="entry name" value="HIT-like"/>
    <property type="match status" value="1"/>
</dbReference>
<dbReference type="InterPro" id="IPR036265">
    <property type="entry name" value="HIT-like_sf"/>
</dbReference>
<dbReference type="PRINTS" id="PR00332">
    <property type="entry name" value="HISTRIAD"/>
</dbReference>
<protein>
    <submittedName>
        <fullName evidence="5">HIT family hydrolase, diadenosine tetraphosphate hydrolase</fullName>
    </submittedName>
</protein>
<dbReference type="STRING" id="706587.Desti_1403"/>
<dbReference type="CDD" id="cd01276">
    <property type="entry name" value="PKCI_related"/>
    <property type="match status" value="1"/>
</dbReference>
<dbReference type="PROSITE" id="PS51084">
    <property type="entry name" value="HIT_2"/>
    <property type="match status" value="1"/>
</dbReference>
<accession>I4C3H4</accession>
<dbReference type="Gene3D" id="3.30.428.10">
    <property type="entry name" value="HIT-like"/>
    <property type="match status" value="1"/>
</dbReference>
<evidence type="ECO:0000256" key="2">
    <source>
        <dbReference type="PIRSR" id="PIRSR601310-3"/>
    </source>
</evidence>
<evidence type="ECO:0000259" key="4">
    <source>
        <dbReference type="PROSITE" id="PS51084"/>
    </source>
</evidence>
<keyword evidence="5" id="KW-0378">Hydrolase</keyword>
<feature type="short sequence motif" description="Histidine triad motif" evidence="2 3">
    <location>
        <begin position="101"/>
        <end position="105"/>
    </location>
</feature>
<dbReference type="PATRIC" id="fig|706587.4.peg.1609"/>
<dbReference type="AlphaFoldDB" id="I4C3H4"/>
<feature type="domain" description="HIT" evidence="4">
    <location>
        <begin position="9"/>
        <end position="120"/>
    </location>
</feature>
<evidence type="ECO:0000256" key="1">
    <source>
        <dbReference type="PIRSR" id="PIRSR601310-1"/>
    </source>
</evidence>
<organism evidence="5 6">
    <name type="scientific">Desulfomonile tiedjei (strain ATCC 49306 / DSM 6799 / DCB-1)</name>
    <dbReference type="NCBI Taxonomy" id="706587"/>
    <lineage>
        <taxon>Bacteria</taxon>
        <taxon>Pseudomonadati</taxon>
        <taxon>Thermodesulfobacteriota</taxon>
        <taxon>Desulfomonilia</taxon>
        <taxon>Desulfomonilales</taxon>
        <taxon>Desulfomonilaceae</taxon>
        <taxon>Desulfomonile</taxon>
    </lineage>
</organism>
<evidence type="ECO:0000313" key="5">
    <source>
        <dbReference type="EMBL" id="AFM24115.1"/>
    </source>
</evidence>
<feature type="active site" description="Tele-AMP-histidine intermediate" evidence="1">
    <location>
        <position position="103"/>
    </location>
</feature>
<dbReference type="EMBL" id="CP003360">
    <property type="protein sequence ID" value="AFM24115.1"/>
    <property type="molecule type" value="Genomic_DNA"/>
</dbReference>
<dbReference type="OrthoDB" id="9784774at2"/>
<dbReference type="Proteomes" id="UP000006055">
    <property type="component" value="Chromosome"/>
</dbReference>
<dbReference type="GO" id="GO:0016787">
    <property type="term" value="F:hydrolase activity"/>
    <property type="evidence" value="ECO:0007669"/>
    <property type="project" value="UniProtKB-KW"/>
</dbReference>
<dbReference type="eggNOG" id="COG0537">
    <property type="taxonomic scope" value="Bacteria"/>
</dbReference>
<gene>
    <name evidence="5" type="ordered locus">Desti_1403</name>
</gene>
<name>I4C3H4_DESTA</name>
<dbReference type="InterPro" id="IPR011146">
    <property type="entry name" value="HIT-like"/>
</dbReference>
<dbReference type="HOGENOM" id="CLU_056776_8_1_7"/>
<reference evidence="6" key="1">
    <citation type="submission" date="2012-06" db="EMBL/GenBank/DDBJ databases">
        <title>Complete sequence of chromosome of Desulfomonile tiedjei DSM 6799.</title>
        <authorList>
            <person name="Lucas S."/>
            <person name="Copeland A."/>
            <person name="Lapidus A."/>
            <person name="Glavina del Rio T."/>
            <person name="Dalin E."/>
            <person name="Tice H."/>
            <person name="Bruce D."/>
            <person name="Goodwin L."/>
            <person name="Pitluck S."/>
            <person name="Peters L."/>
            <person name="Ovchinnikova G."/>
            <person name="Zeytun A."/>
            <person name="Lu M."/>
            <person name="Kyrpides N."/>
            <person name="Mavromatis K."/>
            <person name="Ivanova N."/>
            <person name="Brettin T."/>
            <person name="Detter J.C."/>
            <person name="Han C."/>
            <person name="Larimer F."/>
            <person name="Land M."/>
            <person name="Hauser L."/>
            <person name="Markowitz V."/>
            <person name="Cheng J.-F."/>
            <person name="Hugenholtz P."/>
            <person name="Woyke T."/>
            <person name="Wu D."/>
            <person name="Spring S."/>
            <person name="Schroeder M."/>
            <person name="Brambilla E."/>
            <person name="Klenk H.-P."/>
            <person name="Eisen J.A."/>
        </authorList>
    </citation>
    <scope>NUCLEOTIDE SEQUENCE [LARGE SCALE GENOMIC DNA]</scope>
    <source>
        <strain evidence="6">ATCC 49306 / DSM 6799 / DCB-1</strain>
    </source>
</reference>
<dbReference type="InterPro" id="IPR001310">
    <property type="entry name" value="Histidine_triad_HIT"/>
</dbReference>
<dbReference type="KEGG" id="dti:Desti_1403"/>
<evidence type="ECO:0000313" key="6">
    <source>
        <dbReference type="Proteomes" id="UP000006055"/>
    </source>
</evidence>
<dbReference type="PANTHER" id="PTHR23089">
    <property type="entry name" value="HISTIDINE TRIAD HIT PROTEIN"/>
    <property type="match status" value="1"/>
</dbReference>
<dbReference type="RefSeq" id="WP_014809265.1">
    <property type="nucleotide sequence ID" value="NC_018025.1"/>
</dbReference>
<evidence type="ECO:0000256" key="3">
    <source>
        <dbReference type="PROSITE-ProRule" id="PRU00464"/>
    </source>
</evidence>
<dbReference type="Pfam" id="PF01230">
    <property type="entry name" value="HIT"/>
    <property type="match status" value="1"/>
</dbReference>
<keyword evidence="6" id="KW-1185">Reference proteome</keyword>
<proteinExistence type="predicted"/>